<sequence>MLCALKNCITDCTSQSAGVGIRASIFNSCNDATVGTRGIPFVHAPCYVIALSRTRSRFTQHKDIYKSGFIFIEDTFYNDHRDRANLDYSRVIRDWAVTHGLGPFKTAFMEKTKFEDLTVRLGYPYVYQHQGNCEHLIVFSDVRLLHKSDSLSSHNYPSFRSISSTNAQYCMICNYFVARWLTCENERVPYDPCFFCEHCFRSYNYIDGNKVGHFKAYPFFDRTAV</sequence>
<dbReference type="GO" id="GO:0005634">
    <property type="term" value="C:nucleus"/>
    <property type="evidence" value="ECO:0007669"/>
    <property type="project" value="UniProtKB-SubCell"/>
</dbReference>
<name>A0A2J7R237_9NEOP</name>
<keyword evidence="12" id="KW-1185">Reference proteome</keyword>
<dbReference type="EMBL" id="NEVH01008200">
    <property type="protein sequence ID" value="PNF34897.1"/>
    <property type="molecule type" value="Genomic_DNA"/>
</dbReference>
<dbReference type="PANTHER" id="PTHR13421:SF16">
    <property type="entry name" value="SNRNA-ACTIVATING PROTEIN COMPLEX SUBUNIT 3"/>
    <property type="match status" value="1"/>
</dbReference>
<accession>A0A2J7R237</accession>
<protein>
    <recommendedName>
        <fullName evidence="3">snRNA-activating protein complex subunit 3</fullName>
    </recommendedName>
    <alternativeName>
        <fullName evidence="10">Small nuclear RNA-activating complex polypeptide 3</fullName>
    </alternativeName>
</protein>
<dbReference type="GO" id="GO:0042796">
    <property type="term" value="P:snRNA transcription by RNA polymerase III"/>
    <property type="evidence" value="ECO:0007669"/>
    <property type="project" value="TreeGrafter"/>
</dbReference>
<evidence type="ECO:0000256" key="5">
    <source>
        <dbReference type="ARBA" id="ARBA00023125"/>
    </source>
</evidence>
<evidence type="ECO:0000256" key="8">
    <source>
        <dbReference type="ARBA" id="ARBA00025193"/>
    </source>
</evidence>
<dbReference type="GO" id="GO:0001006">
    <property type="term" value="F:RNA polymerase III type 3 promoter sequence-specific DNA binding"/>
    <property type="evidence" value="ECO:0007669"/>
    <property type="project" value="TreeGrafter"/>
</dbReference>
<comment type="subunit">
    <text evidence="9">Part of the SNAPc complex composed of 5 subunits: SNAPC1, SNAPC2, SNAPC3, SNAPC4 and SNAPC5. SNAPC3 interacts with SNAPC1.</text>
</comment>
<comment type="subcellular location">
    <subcellularLocation>
        <location evidence="1">Nucleus</location>
    </subcellularLocation>
</comment>
<evidence type="ECO:0000256" key="10">
    <source>
        <dbReference type="ARBA" id="ARBA00029606"/>
    </source>
</evidence>
<comment type="similarity">
    <text evidence="2">Belongs to the SNAPC3/SRD2 family.</text>
</comment>
<evidence type="ECO:0000256" key="4">
    <source>
        <dbReference type="ARBA" id="ARBA00023015"/>
    </source>
</evidence>
<reference evidence="11 12" key="1">
    <citation type="submission" date="2017-12" db="EMBL/GenBank/DDBJ databases">
        <title>Hemimetabolous genomes reveal molecular basis of termite eusociality.</title>
        <authorList>
            <person name="Harrison M.C."/>
            <person name="Jongepier E."/>
            <person name="Robertson H.M."/>
            <person name="Arning N."/>
            <person name="Bitard-Feildel T."/>
            <person name="Chao H."/>
            <person name="Childers C.P."/>
            <person name="Dinh H."/>
            <person name="Doddapaneni H."/>
            <person name="Dugan S."/>
            <person name="Gowin J."/>
            <person name="Greiner C."/>
            <person name="Han Y."/>
            <person name="Hu H."/>
            <person name="Hughes D.S.T."/>
            <person name="Huylmans A.-K."/>
            <person name="Kemena C."/>
            <person name="Kremer L.P.M."/>
            <person name="Lee S.L."/>
            <person name="Lopez-Ezquerra A."/>
            <person name="Mallet L."/>
            <person name="Monroy-Kuhn J.M."/>
            <person name="Moser A."/>
            <person name="Murali S.C."/>
            <person name="Muzny D.M."/>
            <person name="Otani S."/>
            <person name="Piulachs M.-D."/>
            <person name="Poelchau M."/>
            <person name="Qu J."/>
            <person name="Schaub F."/>
            <person name="Wada-Katsumata A."/>
            <person name="Worley K.C."/>
            <person name="Xie Q."/>
            <person name="Ylla G."/>
            <person name="Poulsen M."/>
            <person name="Gibbs R.A."/>
            <person name="Schal C."/>
            <person name="Richards S."/>
            <person name="Belles X."/>
            <person name="Korb J."/>
            <person name="Bornberg-Bauer E."/>
        </authorList>
    </citation>
    <scope>NUCLEOTIDE SEQUENCE [LARGE SCALE GENOMIC DNA]</scope>
    <source>
        <tissue evidence="11">Whole body</tissue>
    </source>
</reference>
<dbReference type="InterPro" id="IPR022042">
    <property type="entry name" value="snRNA-activating_su3"/>
</dbReference>
<dbReference type="Pfam" id="PF12251">
    <property type="entry name" value="SNAPC3"/>
    <property type="match status" value="1"/>
</dbReference>
<dbReference type="GO" id="GO:0001046">
    <property type="term" value="F:core promoter sequence-specific DNA binding"/>
    <property type="evidence" value="ECO:0007669"/>
    <property type="project" value="TreeGrafter"/>
</dbReference>
<dbReference type="GO" id="GO:0042795">
    <property type="term" value="P:snRNA transcription by RNA polymerase II"/>
    <property type="evidence" value="ECO:0007669"/>
    <property type="project" value="TreeGrafter"/>
</dbReference>
<dbReference type="PANTHER" id="PTHR13421">
    <property type="entry name" value="SNRNA-ACTIVATING PROTEIN COMPLEX SUBUNIT 3"/>
    <property type="match status" value="1"/>
</dbReference>
<keyword evidence="5" id="KW-0238">DNA-binding</keyword>
<dbReference type="STRING" id="105785.A0A2J7R237"/>
<dbReference type="AlphaFoldDB" id="A0A2J7R237"/>
<keyword evidence="7" id="KW-0539">Nucleus</keyword>
<evidence type="ECO:0000256" key="3">
    <source>
        <dbReference type="ARBA" id="ARBA00013634"/>
    </source>
</evidence>
<dbReference type="OrthoDB" id="46583at2759"/>
<evidence type="ECO:0000256" key="7">
    <source>
        <dbReference type="ARBA" id="ARBA00023242"/>
    </source>
</evidence>
<evidence type="ECO:0000313" key="11">
    <source>
        <dbReference type="EMBL" id="PNF34897.1"/>
    </source>
</evidence>
<evidence type="ECO:0000256" key="1">
    <source>
        <dbReference type="ARBA" id="ARBA00004123"/>
    </source>
</evidence>
<comment type="function">
    <text evidence="8">Part of the SNAPc complex required for the transcription of both RNA polymerase II and III small-nuclear RNA genes. Binds to the proximal sequence element (PSE), a non-TATA-box basal promoter element common to these 2 types of genes. Recruits TBP and BRF2 to the U6 snRNA TATA box.</text>
</comment>
<evidence type="ECO:0000256" key="9">
    <source>
        <dbReference type="ARBA" id="ARBA00025958"/>
    </source>
</evidence>
<comment type="caution">
    <text evidence="11">The sequence shown here is derived from an EMBL/GenBank/DDBJ whole genome shotgun (WGS) entry which is preliminary data.</text>
</comment>
<proteinExistence type="inferred from homology"/>
<dbReference type="Proteomes" id="UP000235965">
    <property type="component" value="Unassembled WGS sequence"/>
</dbReference>
<keyword evidence="4" id="KW-0805">Transcription regulation</keyword>
<organism evidence="11 12">
    <name type="scientific">Cryptotermes secundus</name>
    <dbReference type="NCBI Taxonomy" id="105785"/>
    <lineage>
        <taxon>Eukaryota</taxon>
        <taxon>Metazoa</taxon>
        <taxon>Ecdysozoa</taxon>
        <taxon>Arthropoda</taxon>
        <taxon>Hexapoda</taxon>
        <taxon>Insecta</taxon>
        <taxon>Pterygota</taxon>
        <taxon>Neoptera</taxon>
        <taxon>Polyneoptera</taxon>
        <taxon>Dictyoptera</taxon>
        <taxon>Blattodea</taxon>
        <taxon>Blattoidea</taxon>
        <taxon>Termitoidae</taxon>
        <taxon>Kalotermitidae</taxon>
        <taxon>Cryptotermitinae</taxon>
        <taxon>Cryptotermes</taxon>
    </lineage>
</organism>
<dbReference type="InParanoid" id="A0A2J7R237"/>
<evidence type="ECO:0000256" key="2">
    <source>
        <dbReference type="ARBA" id="ARBA00010410"/>
    </source>
</evidence>
<gene>
    <name evidence="11" type="ORF">B7P43_G01403</name>
</gene>
<dbReference type="GO" id="GO:0019185">
    <property type="term" value="C:snRNA-activating protein complex"/>
    <property type="evidence" value="ECO:0007669"/>
    <property type="project" value="TreeGrafter"/>
</dbReference>
<evidence type="ECO:0000313" key="12">
    <source>
        <dbReference type="Proteomes" id="UP000235965"/>
    </source>
</evidence>
<evidence type="ECO:0000256" key="6">
    <source>
        <dbReference type="ARBA" id="ARBA00023163"/>
    </source>
</evidence>
<keyword evidence="6" id="KW-0804">Transcription</keyword>
<dbReference type="GO" id="GO:0003681">
    <property type="term" value="F:bent DNA binding"/>
    <property type="evidence" value="ECO:0007669"/>
    <property type="project" value="TreeGrafter"/>
</dbReference>
<dbReference type="GO" id="GO:0000978">
    <property type="term" value="F:RNA polymerase II cis-regulatory region sequence-specific DNA binding"/>
    <property type="evidence" value="ECO:0007669"/>
    <property type="project" value="TreeGrafter"/>
</dbReference>